<dbReference type="AlphaFoldDB" id="A0A1D3TDN7"/>
<dbReference type="RefSeq" id="XP_028864004.1">
    <property type="nucleotide sequence ID" value="XM_029007635.1"/>
</dbReference>
<keyword evidence="1" id="KW-1133">Transmembrane helix</keyword>
<dbReference type="VEuPathDB" id="PlasmoDB:PmUG01_13066200"/>
<dbReference type="Proteomes" id="UP000219813">
    <property type="component" value="Chromosome 13"/>
</dbReference>
<sequence>MEEKIKLLFYFKIITLLLLIWICNFYNYMVIQNKYLDKGNYIDEKVWTRTNRLLAKHKYGKCSNIVWIKHEIPYNGEYEKKDMSNNEKVSTGKYKLLNECSLNNKRDYGKSGRSKSSARNARNSYFGKRMLDKIYYKNKLRAAINSDFNFLRKDISQKVVMLTVLYSFTIIFALLIFILRYIFLKKGEQFGISNSLNIHSTSIALLVIAIIVIPVMIYIGKKMLCNVKYIYKKCEINNTAYPSFSKVLFL</sequence>
<name>A0A1D3TDN7_PLAMA</name>
<feature type="transmembrane region" description="Helical" evidence="1">
    <location>
        <begin position="159"/>
        <end position="183"/>
    </location>
</feature>
<reference evidence="2 3" key="1">
    <citation type="submission" date="2016-06" db="EMBL/GenBank/DDBJ databases">
        <authorList>
            <consortium name="Pathogen Informatics"/>
        </authorList>
    </citation>
    <scope>NUCLEOTIDE SEQUENCE [LARGE SCALE GENOMIC DNA]</scope>
</reference>
<feature type="transmembrane region" description="Helical" evidence="1">
    <location>
        <begin position="7"/>
        <end position="28"/>
    </location>
</feature>
<feature type="transmembrane region" description="Helical" evidence="1">
    <location>
        <begin position="203"/>
        <end position="220"/>
    </location>
</feature>
<keyword evidence="1" id="KW-0812">Transmembrane</keyword>
<evidence type="ECO:0000313" key="2">
    <source>
        <dbReference type="EMBL" id="SCP03017.1"/>
    </source>
</evidence>
<organism evidence="2 3">
    <name type="scientific">Plasmodium malariae</name>
    <dbReference type="NCBI Taxonomy" id="5858"/>
    <lineage>
        <taxon>Eukaryota</taxon>
        <taxon>Sar</taxon>
        <taxon>Alveolata</taxon>
        <taxon>Apicomplexa</taxon>
        <taxon>Aconoidasida</taxon>
        <taxon>Haemosporida</taxon>
        <taxon>Plasmodiidae</taxon>
        <taxon>Plasmodium</taxon>
        <taxon>Plasmodium (Plasmodium)</taxon>
    </lineage>
</organism>
<dbReference type="InterPro" id="IPR022139">
    <property type="entry name" value="Fam-L/Fam-M-like_plasmodium"/>
</dbReference>
<dbReference type="Pfam" id="PF12420">
    <property type="entry name" value="DUF3671"/>
    <property type="match status" value="1"/>
</dbReference>
<dbReference type="EMBL" id="LT594634">
    <property type="protein sequence ID" value="SCP03017.1"/>
    <property type="molecule type" value="Genomic_DNA"/>
</dbReference>
<keyword evidence="3" id="KW-1185">Reference proteome</keyword>
<keyword evidence="1" id="KW-0472">Membrane</keyword>
<accession>A0A1D3TDN7</accession>
<dbReference type="KEGG" id="pmal:PMUG01_13066200"/>
<evidence type="ECO:0000313" key="3">
    <source>
        <dbReference type="Proteomes" id="UP000219813"/>
    </source>
</evidence>
<evidence type="ECO:0008006" key="4">
    <source>
        <dbReference type="Google" id="ProtNLM"/>
    </source>
</evidence>
<proteinExistence type="predicted"/>
<dbReference type="GeneID" id="39871382"/>
<evidence type="ECO:0000256" key="1">
    <source>
        <dbReference type="SAM" id="Phobius"/>
    </source>
</evidence>
<gene>
    <name evidence="2" type="primary">PmUG01_13066200</name>
    <name evidence="2" type="ORF">PMUG01_13066200</name>
</gene>
<protein>
    <recommendedName>
        <fullName evidence="4">Fam-m protein</fullName>
    </recommendedName>
</protein>